<proteinExistence type="predicted"/>
<dbReference type="PANTHER" id="PTHR43377:SF1">
    <property type="entry name" value="BILIVERDIN REDUCTASE A"/>
    <property type="match status" value="1"/>
</dbReference>
<dbReference type="EMBL" id="WOCA01000002">
    <property type="protein sequence ID" value="MUK87386.1"/>
    <property type="molecule type" value="Genomic_DNA"/>
</dbReference>
<protein>
    <submittedName>
        <fullName evidence="3">Gfo/Idh/MocA family oxidoreductase</fullName>
    </submittedName>
</protein>
<dbReference type="Pfam" id="PF01408">
    <property type="entry name" value="GFO_IDH_MocA"/>
    <property type="match status" value="1"/>
</dbReference>
<dbReference type="PANTHER" id="PTHR43377">
    <property type="entry name" value="BILIVERDIN REDUCTASE A"/>
    <property type="match status" value="1"/>
</dbReference>
<dbReference type="RefSeq" id="WP_343042092.1">
    <property type="nucleotide sequence ID" value="NZ_WOCA01000002.1"/>
</dbReference>
<dbReference type="InterPro" id="IPR051450">
    <property type="entry name" value="Gfo/Idh/MocA_Oxidoreductases"/>
</dbReference>
<accession>A0A6N8FFB1</accession>
<reference evidence="3 4" key="1">
    <citation type="submission" date="2019-11" db="EMBL/GenBank/DDBJ databases">
        <authorList>
            <person name="Li X."/>
        </authorList>
    </citation>
    <scope>NUCLEOTIDE SEQUENCE [LARGE SCALE GENOMIC DNA]</scope>
    <source>
        <strain evidence="3 4">L9</strain>
    </source>
</reference>
<dbReference type="Pfam" id="PF22725">
    <property type="entry name" value="GFO_IDH_MocA_C3"/>
    <property type="match status" value="1"/>
</dbReference>
<evidence type="ECO:0000259" key="1">
    <source>
        <dbReference type="Pfam" id="PF01408"/>
    </source>
</evidence>
<keyword evidence="4" id="KW-1185">Reference proteome</keyword>
<dbReference type="InterPro" id="IPR000683">
    <property type="entry name" value="Gfo/Idh/MocA-like_OxRdtase_N"/>
</dbReference>
<dbReference type="Proteomes" id="UP000469125">
    <property type="component" value="Unassembled WGS sequence"/>
</dbReference>
<dbReference type="Gene3D" id="3.30.360.10">
    <property type="entry name" value="Dihydrodipicolinate Reductase, domain 2"/>
    <property type="match status" value="1"/>
</dbReference>
<dbReference type="InterPro" id="IPR036291">
    <property type="entry name" value="NAD(P)-bd_dom_sf"/>
</dbReference>
<dbReference type="SUPFAM" id="SSF55347">
    <property type="entry name" value="Glyceraldehyde-3-phosphate dehydrogenase-like, C-terminal domain"/>
    <property type="match status" value="1"/>
</dbReference>
<evidence type="ECO:0000313" key="4">
    <source>
        <dbReference type="Proteomes" id="UP000469125"/>
    </source>
</evidence>
<dbReference type="Gene3D" id="3.40.50.720">
    <property type="entry name" value="NAD(P)-binding Rossmann-like Domain"/>
    <property type="match status" value="1"/>
</dbReference>
<organism evidence="3 4">
    <name type="scientific">Ornithinibacillus caprae</name>
    <dbReference type="NCBI Taxonomy" id="2678566"/>
    <lineage>
        <taxon>Bacteria</taxon>
        <taxon>Bacillati</taxon>
        <taxon>Bacillota</taxon>
        <taxon>Bacilli</taxon>
        <taxon>Bacillales</taxon>
        <taxon>Bacillaceae</taxon>
        <taxon>Ornithinibacillus</taxon>
    </lineage>
</organism>
<feature type="domain" description="GFO/IDH/MocA-like oxidoreductase" evidence="2">
    <location>
        <begin position="127"/>
        <end position="249"/>
    </location>
</feature>
<dbReference type="SUPFAM" id="SSF51735">
    <property type="entry name" value="NAD(P)-binding Rossmann-fold domains"/>
    <property type="match status" value="1"/>
</dbReference>
<dbReference type="GO" id="GO:0000166">
    <property type="term" value="F:nucleotide binding"/>
    <property type="evidence" value="ECO:0007669"/>
    <property type="project" value="InterPro"/>
</dbReference>
<evidence type="ECO:0000313" key="3">
    <source>
        <dbReference type="EMBL" id="MUK87386.1"/>
    </source>
</evidence>
<feature type="domain" description="Gfo/Idh/MocA-like oxidoreductase N-terminal" evidence="1">
    <location>
        <begin position="21"/>
        <end position="118"/>
    </location>
</feature>
<evidence type="ECO:0000259" key="2">
    <source>
        <dbReference type="Pfam" id="PF22725"/>
    </source>
</evidence>
<dbReference type="InterPro" id="IPR055170">
    <property type="entry name" value="GFO_IDH_MocA-like_dom"/>
</dbReference>
<gene>
    <name evidence="3" type="ORF">GMD78_03090</name>
</gene>
<name>A0A6N8FFB1_9BACI</name>
<comment type="caution">
    <text evidence="3">The sequence shown here is derived from an EMBL/GenBank/DDBJ whole genome shotgun (WGS) entry which is preliminary data.</text>
</comment>
<dbReference type="AlphaFoldDB" id="A0A6N8FFB1"/>
<sequence length="328" mass="36852">MKIGIMSFAHMHAYSYSDCIMKLPNVELIGVFDDDQKRGNEVAEQYHIPFYPDQAAFLSEEMDAVIICSENIHHKEMVINAAKAKKHILCEKPIATSVEDAQEMIDICKENDVILQIAFPVRFSSPIRKLKELIDNGELGEIVAFRTTNRGQNPGGWFIDEKLSGGGAVLDHTVHMVDIMRWYVGKEVTEVYAIVDSFFHDIPIDDAGLVTLEFENGVIASHDASWSRFSEYPTWGDVTIEVVGTKQTIKVDALKEHVRLFSSEGKTLSHEFFGNDMDLGLIQDFIACVEQGREPSITGFDGLKAMQVALAAYKSSRLNEKVMIERVE</sequence>